<protein>
    <submittedName>
        <fullName evidence="3">Uncharacterized protein LOC106177399</fullName>
    </submittedName>
</protein>
<name>A0A1S3K011_LINAN</name>
<evidence type="ECO:0000313" key="3">
    <source>
        <dbReference type="RefSeq" id="XP_013415611.1"/>
    </source>
</evidence>
<evidence type="ECO:0000256" key="1">
    <source>
        <dbReference type="SAM" id="MobiDB-lite"/>
    </source>
</evidence>
<dbReference type="GeneID" id="106177399"/>
<dbReference type="Proteomes" id="UP000085678">
    <property type="component" value="Unplaced"/>
</dbReference>
<proteinExistence type="predicted"/>
<dbReference type="OrthoDB" id="5977763at2759"/>
<organism evidence="2 3">
    <name type="scientific">Lingula anatina</name>
    <name type="common">Brachiopod</name>
    <name type="synonym">Lingula unguis</name>
    <dbReference type="NCBI Taxonomy" id="7574"/>
    <lineage>
        <taxon>Eukaryota</taxon>
        <taxon>Metazoa</taxon>
        <taxon>Spiralia</taxon>
        <taxon>Lophotrochozoa</taxon>
        <taxon>Brachiopoda</taxon>
        <taxon>Linguliformea</taxon>
        <taxon>Lingulata</taxon>
        <taxon>Lingulida</taxon>
        <taxon>Linguloidea</taxon>
        <taxon>Lingulidae</taxon>
        <taxon>Lingula</taxon>
    </lineage>
</organism>
<gene>
    <name evidence="3" type="primary">LOC106177399</name>
</gene>
<reference evidence="3" key="1">
    <citation type="submission" date="2025-08" db="UniProtKB">
        <authorList>
            <consortium name="RefSeq"/>
        </authorList>
    </citation>
    <scope>IDENTIFICATION</scope>
    <source>
        <tissue evidence="3">Gonads</tissue>
    </source>
</reference>
<dbReference type="RefSeq" id="XP_013415611.1">
    <property type="nucleotide sequence ID" value="XM_013560157.2"/>
</dbReference>
<evidence type="ECO:0000313" key="2">
    <source>
        <dbReference type="Proteomes" id="UP000085678"/>
    </source>
</evidence>
<dbReference type="KEGG" id="lak:106177399"/>
<keyword evidence="2" id="KW-1185">Reference proteome</keyword>
<sequence>MASTIPDIQDLKAEPETEDIIANEDNWDMKRPFKHVKQIFKMYNAVATENLTPELSEMALILGGELKVVENQLHMYYNQQNRDPEYIKKVGQTTKCMKSCLVKKKTKDFVALWKSAKDAAVLALVFRRLKRQAGLMKLFSRGTGIDIVDRPSDEVSNQEKVVVVVDKFSEALKRADEFGLTNVGEHILEGAIGLGDELPYIKTALGIISSVYGIFKANATLRAEAMDLLKVIRNVEVIVGGSLVAQNEEQSFLLEQLVEVLELAELYIIQCLLPDQNAIAKILKATARVENIDQLKEEIVKQLTEAMFAESVHQSELLQKLDQKASSMLEMKVTLDQIANRQQEQVEELITIKDNIQELAQGLAPSKYKPASKNFFEIDGYRVKVEGGRHFKTAEGEYVELGSGYNYCLQLRNGTKNRCRAEVKIDDILIGMFALNGEEEYTIERPVTLARRFMFYSTSKGSKIEDSGIEKKKSENGLLECTFTPELVYTFKVCHQNYAGVLSEPLIVDLGPEQTLLDLVKQVTGSVPSAERDIEAYVVNFADQFVTHYHFQMKAISSIYRDWMDSSCEVVLVREIANEVSVINPVDAENVITEMFTCGYSSDVTAEVVSRYGVPSPEDVRVTREQSRSNVKRSFTALLLKGLIEASDPPKLVTLVIFKSQNLKSEVQKALNLGPDSATAIKILTRRDSSYRENLAYRARVVIEKDMSLKVIAFDGRQDTMVVKSSITLSDLKNDLVARRLMEEDGVALVHRHKERGVCESKYSFDELYETIYIAFEGFSDGSEVTVKPTMFTFDVQFRMPGCFLVLQVNIEAYKMVADLREQVMVDFKTHSSCKLDTSFILIRDRVEKLQSNRHLRDLGLSRSLILIPIQMEVPVLTHKTMEKLGSIHVLCDETILLEVEKSVQNLIKTKGKETDSFSTGTDQTQVCLLLKDEEDVVSFYNSMIDDATVRGRGQLLLKFLTARCPVIDVIISQPIQVTLNITRSSPNKTWTRDVETETCATLYHVLKQVVEDPKETDGELASQKVEGFCVSGTARVLVEERKCLAQLGIENQSVIDLIDVASKQLDVLEYSSRSVGISDLVDDWNCAQRRNDIDDIRHKSRQRVPQDEILQEDISHIGDRLDEVHSITEFKISAGATTLQGHTNQDFQSVDNFPLNFSKKIVLALRMVARKGDQHPLPMEEECVPLHTVRYCSSAMVRPVDGSTAQSYAPPPVPDDDDEDDD</sequence>
<accession>A0A1S3K011</accession>
<dbReference type="InParanoid" id="A0A1S3K011"/>
<feature type="region of interest" description="Disordered" evidence="1">
    <location>
        <begin position="1202"/>
        <end position="1223"/>
    </location>
</feature>
<dbReference type="AlphaFoldDB" id="A0A1S3K011"/>